<dbReference type="AlphaFoldDB" id="A0A1M5T108"/>
<sequence>MSRAGPDAVDPEDVSATNHSDVPTDVDGAYLFGISQEGAPFYYDADRGRVVEGDRHGGVADDRGVVEDVESFIEEIDARVGWDLLGGDGGDD</sequence>
<dbReference type="EMBL" id="FQWV01000007">
    <property type="protein sequence ID" value="SHH44504.1"/>
    <property type="molecule type" value="Genomic_DNA"/>
</dbReference>
<evidence type="ECO:0000313" key="3">
    <source>
        <dbReference type="Proteomes" id="UP000184357"/>
    </source>
</evidence>
<protein>
    <submittedName>
        <fullName evidence="2">Uncharacterized protein</fullName>
    </submittedName>
</protein>
<proteinExistence type="predicted"/>
<feature type="region of interest" description="Disordered" evidence="1">
    <location>
        <begin position="1"/>
        <end position="25"/>
    </location>
</feature>
<reference evidence="2 3" key="1">
    <citation type="submission" date="2016-11" db="EMBL/GenBank/DDBJ databases">
        <authorList>
            <person name="Jaros S."/>
            <person name="Januszkiewicz K."/>
            <person name="Wedrychowicz H."/>
        </authorList>
    </citation>
    <scope>NUCLEOTIDE SEQUENCE [LARGE SCALE GENOMIC DNA]</scope>
    <source>
        <strain evidence="2 3">DSM 9297</strain>
    </source>
</reference>
<evidence type="ECO:0000313" key="2">
    <source>
        <dbReference type="EMBL" id="SHH44504.1"/>
    </source>
</evidence>
<name>A0A1M5T108_9EURY</name>
<dbReference type="STRING" id="43928.SAMN05443636_2601"/>
<dbReference type="Proteomes" id="UP000184357">
    <property type="component" value="Unassembled WGS sequence"/>
</dbReference>
<evidence type="ECO:0000256" key="1">
    <source>
        <dbReference type="SAM" id="MobiDB-lite"/>
    </source>
</evidence>
<keyword evidence="3" id="KW-1185">Reference proteome</keyword>
<accession>A0A1M5T108</accession>
<dbReference type="RefSeq" id="WP_073310251.1">
    <property type="nucleotide sequence ID" value="NZ_FQWV01000007.1"/>
</dbReference>
<gene>
    <name evidence="2" type="ORF">SAMN05443636_2601</name>
</gene>
<organism evidence="2 3">
    <name type="scientific">Halobaculum gomorrense</name>
    <dbReference type="NCBI Taxonomy" id="43928"/>
    <lineage>
        <taxon>Archaea</taxon>
        <taxon>Methanobacteriati</taxon>
        <taxon>Methanobacteriota</taxon>
        <taxon>Stenosarchaea group</taxon>
        <taxon>Halobacteria</taxon>
        <taxon>Halobacteriales</taxon>
        <taxon>Haloferacaceae</taxon>
        <taxon>Halobaculum</taxon>
    </lineage>
</organism>